<dbReference type="EMBL" id="CABFNO020001479">
    <property type="protein sequence ID" value="CAG9991309.1"/>
    <property type="molecule type" value="Genomic_DNA"/>
</dbReference>
<organism evidence="2 3">
    <name type="scientific">Clonostachys byssicola</name>
    <dbReference type="NCBI Taxonomy" id="160290"/>
    <lineage>
        <taxon>Eukaryota</taxon>
        <taxon>Fungi</taxon>
        <taxon>Dikarya</taxon>
        <taxon>Ascomycota</taxon>
        <taxon>Pezizomycotina</taxon>
        <taxon>Sordariomycetes</taxon>
        <taxon>Hypocreomycetidae</taxon>
        <taxon>Hypocreales</taxon>
        <taxon>Bionectriaceae</taxon>
        <taxon>Clonostachys</taxon>
    </lineage>
</organism>
<reference evidence="2" key="1">
    <citation type="submission" date="2021-10" db="EMBL/GenBank/DDBJ databases">
        <authorList>
            <person name="Piombo E."/>
        </authorList>
    </citation>
    <scope>NUCLEOTIDE SEQUENCE</scope>
</reference>
<proteinExistence type="predicted"/>
<feature type="compositionally biased region" description="Polar residues" evidence="1">
    <location>
        <begin position="519"/>
        <end position="536"/>
    </location>
</feature>
<gene>
    <name evidence="2" type="ORF">CBYS24578_00006120</name>
</gene>
<accession>A0A9N9Y5G3</accession>
<feature type="region of interest" description="Disordered" evidence="1">
    <location>
        <begin position="29"/>
        <end position="81"/>
    </location>
</feature>
<dbReference type="OrthoDB" id="10655746at2759"/>
<evidence type="ECO:0000313" key="3">
    <source>
        <dbReference type="Proteomes" id="UP000754883"/>
    </source>
</evidence>
<evidence type="ECO:0000313" key="2">
    <source>
        <dbReference type="EMBL" id="CAG9991309.1"/>
    </source>
</evidence>
<dbReference type="AlphaFoldDB" id="A0A9N9Y5G3"/>
<comment type="caution">
    <text evidence="2">The sequence shown here is derived from an EMBL/GenBank/DDBJ whole genome shotgun (WGS) entry which is preliminary data.</text>
</comment>
<sequence>MSGINPLKRPYDNDAEELSKMLKRVKEMEREAAQLLEDAQLQGDENRGRSQPRSSGGHGDREGSRGGICHLNGNVQDDTQSLVPMPTPDGTLGSGMSRVISLSSLPSGRSLDRATTGNLGNGYIDLSTPGSNDRVASFTGNGFVPYSATQGQFGSLNQTTTEMDEYIDKKTSFEARTDWIRKQRPQFAEILTPCRCVLLFIQHVLHIRYYQLGPDHERISLYDGSSDGFLRAFWSKRRLPDEEIAAALFGDNTAGLSFTDMMAHHTLSKVLWSLYEFQSYLYAPVQGDQAGESGNETGDRNAPFLTWDPSVEPNLESWINRHSSTNTSTPGTKSVRIFNKPCMLMVWVDTVANAVTNIPNTLDLHVGAFTCGSLEYYSHCYEQLYMLMAMVTIDKNGRHHIHVCEPGQTWTLHGTHDVNTIESILPGESCFLLYAEFEEDMIDDIQERNQKKSFSDSELAIQASFERMASVYSQVKIQAGVSESAVAVAGVPMDMTMDMTIDMTVDMTGGQKGPEDNDSTNQTAPHQSQPLCTPQR</sequence>
<evidence type="ECO:0000256" key="1">
    <source>
        <dbReference type="SAM" id="MobiDB-lite"/>
    </source>
</evidence>
<name>A0A9N9Y5G3_9HYPO</name>
<dbReference type="Proteomes" id="UP000754883">
    <property type="component" value="Unassembled WGS sequence"/>
</dbReference>
<keyword evidence="3" id="KW-1185">Reference proteome</keyword>
<feature type="region of interest" description="Disordered" evidence="1">
    <location>
        <begin position="505"/>
        <end position="536"/>
    </location>
</feature>
<protein>
    <submittedName>
        <fullName evidence="2">Uncharacterized protein</fullName>
    </submittedName>
</protein>